<dbReference type="GO" id="GO:0071880">
    <property type="term" value="P:adenylate cyclase-activating adrenergic receptor signaling pathway"/>
    <property type="evidence" value="ECO:0007669"/>
    <property type="project" value="TreeGrafter"/>
</dbReference>
<evidence type="ECO:0000256" key="11">
    <source>
        <dbReference type="ARBA" id="ARBA00032839"/>
    </source>
</evidence>
<dbReference type="PROSITE" id="PS50262">
    <property type="entry name" value="G_PROTEIN_RECEP_F1_2"/>
    <property type="match status" value="1"/>
</dbReference>
<dbReference type="PANTHER" id="PTHR24248:SF16">
    <property type="entry name" value="ALPHA-1A ADRENERGIC RECEPTOR"/>
    <property type="match status" value="1"/>
</dbReference>
<dbReference type="CTD" id="557259"/>
<evidence type="ECO:0000256" key="1">
    <source>
        <dbReference type="ARBA" id="ARBA00004651"/>
    </source>
</evidence>
<feature type="transmembrane region" description="Helical" evidence="13">
    <location>
        <begin position="34"/>
        <end position="59"/>
    </location>
</feature>
<dbReference type="GO" id="GO:0005886">
    <property type="term" value="C:plasma membrane"/>
    <property type="evidence" value="ECO:0007669"/>
    <property type="project" value="UniProtKB-SubCell"/>
</dbReference>
<dbReference type="InterPro" id="IPR017452">
    <property type="entry name" value="GPCR_Rhodpsn_7TM"/>
</dbReference>
<evidence type="ECO:0000256" key="5">
    <source>
        <dbReference type="ARBA" id="ARBA00022989"/>
    </source>
</evidence>
<accession>A0A6P8GE45</accession>
<dbReference type="PANTHER" id="PTHR24248">
    <property type="entry name" value="ADRENERGIC RECEPTOR-RELATED G-PROTEIN COUPLED RECEPTOR"/>
    <property type="match status" value="1"/>
</dbReference>
<keyword evidence="4 13" id="KW-0812">Transmembrane</keyword>
<dbReference type="GO" id="GO:0007267">
    <property type="term" value="P:cell-cell signaling"/>
    <property type="evidence" value="ECO:0007669"/>
    <property type="project" value="TreeGrafter"/>
</dbReference>
<dbReference type="SMART" id="SM01381">
    <property type="entry name" value="7TM_GPCR_Srsx"/>
    <property type="match status" value="1"/>
</dbReference>
<feature type="region of interest" description="Disordered" evidence="12">
    <location>
        <begin position="243"/>
        <end position="268"/>
    </location>
</feature>
<dbReference type="Pfam" id="PF00001">
    <property type="entry name" value="7tm_1"/>
    <property type="match status" value="1"/>
</dbReference>
<keyword evidence="3" id="KW-1003">Cell membrane</keyword>
<evidence type="ECO:0000256" key="10">
    <source>
        <dbReference type="ARBA" id="ARBA00023224"/>
    </source>
</evidence>
<keyword evidence="6" id="KW-0297">G-protein coupled receptor</keyword>
<dbReference type="Gene3D" id="1.20.1070.10">
    <property type="entry name" value="Rhodopsin 7-helix transmembrane proteins"/>
    <property type="match status" value="1"/>
</dbReference>
<dbReference type="KEGG" id="char:105908444"/>
<feature type="domain" description="G-protein coupled receptors family 1 profile" evidence="14">
    <location>
        <begin position="50"/>
        <end position="343"/>
    </location>
</feature>
<dbReference type="OrthoDB" id="5977853at2759"/>
<dbReference type="Proteomes" id="UP000515152">
    <property type="component" value="Chromosome 12"/>
</dbReference>
<feature type="transmembrane region" description="Helical" evidence="13">
    <location>
        <begin position="108"/>
        <end position="129"/>
    </location>
</feature>
<name>A0A6P8GE45_CLUHA</name>
<feature type="compositionally biased region" description="Pro residues" evidence="12">
    <location>
        <begin position="373"/>
        <end position="384"/>
    </location>
</feature>
<feature type="region of interest" description="Disordered" evidence="12">
    <location>
        <begin position="366"/>
        <end position="399"/>
    </location>
</feature>
<feature type="transmembrane region" description="Helical" evidence="13">
    <location>
        <begin position="191"/>
        <end position="218"/>
    </location>
</feature>
<dbReference type="AlphaFoldDB" id="A0A6P8GE45"/>
<dbReference type="InterPro" id="IPR000276">
    <property type="entry name" value="GPCR_Rhodpsn"/>
</dbReference>
<dbReference type="PRINTS" id="PR01103">
    <property type="entry name" value="ADRENERGICR"/>
</dbReference>
<dbReference type="GO" id="GO:0007200">
    <property type="term" value="P:phospholipase C-activating G protein-coupled receptor signaling pathway"/>
    <property type="evidence" value="ECO:0007669"/>
    <property type="project" value="TreeGrafter"/>
</dbReference>
<feature type="transmembrane region" description="Helical" evidence="13">
    <location>
        <begin position="290"/>
        <end position="315"/>
    </location>
</feature>
<evidence type="ECO:0000256" key="4">
    <source>
        <dbReference type="ARBA" id="ARBA00022692"/>
    </source>
</evidence>
<evidence type="ECO:0000256" key="9">
    <source>
        <dbReference type="ARBA" id="ARBA00023180"/>
    </source>
</evidence>
<evidence type="ECO:0000256" key="2">
    <source>
        <dbReference type="ARBA" id="ARBA00014216"/>
    </source>
</evidence>
<dbReference type="GO" id="GO:0004937">
    <property type="term" value="F:alpha1-adrenergic receptor activity"/>
    <property type="evidence" value="ECO:0007669"/>
    <property type="project" value="TreeGrafter"/>
</dbReference>
<dbReference type="RefSeq" id="XP_031433772.1">
    <property type="nucleotide sequence ID" value="XM_031577912.2"/>
</dbReference>
<dbReference type="GeneID" id="105908444"/>
<keyword evidence="7 13" id="KW-0472">Membrane</keyword>
<dbReference type="PRINTS" id="PR00237">
    <property type="entry name" value="GPCRRHODOPSN"/>
</dbReference>
<gene>
    <name evidence="16" type="primary">adra1ab</name>
</gene>
<keyword evidence="9" id="KW-0325">Glycoprotein</keyword>
<comment type="subcellular location">
    <subcellularLocation>
        <location evidence="1">Cell membrane</location>
        <topology evidence="1">Multi-pass membrane protein</topology>
    </subcellularLocation>
</comment>
<keyword evidence="5 13" id="KW-1133">Transmembrane helix</keyword>
<organism evidence="15 16">
    <name type="scientific">Clupea harengus</name>
    <name type="common">Atlantic herring</name>
    <dbReference type="NCBI Taxonomy" id="7950"/>
    <lineage>
        <taxon>Eukaryota</taxon>
        <taxon>Metazoa</taxon>
        <taxon>Chordata</taxon>
        <taxon>Craniata</taxon>
        <taxon>Vertebrata</taxon>
        <taxon>Euteleostomi</taxon>
        <taxon>Actinopterygii</taxon>
        <taxon>Neopterygii</taxon>
        <taxon>Teleostei</taxon>
        <taxon>Clupei</taxon>
        <taxon>Clupeiformes</taxon>
        <taxon>Clupeoidei</taxon>
        <taxon>Clupeidae</taxon>
        <taxon>Clupea</taxon>
    </lineage>
</organism>
<evidence type="ECO:0000256" key="7">
    <source>
        <dbReference type="ARBA" id="ARBA00023136"/>
    </source>
</evidence>
<keyword evidence="8 16" id="KW-0675">Receptor</keyword>
<protein>
    <recommendedName>
        <fullName evidence="2">Alpha-1A adrenergic receptor</fullName>
    </recommendedName>
    <alternativeName>
        <fullName evidence="11">Alpha-1A adrenoreceptor</fullName>
    </alternativeName>
</protein>
<evidence type="ECO:0000313" key="15">
    <source>
        <dbReference type="Proteomes" id="UP000515152"/>
    </source>
</evidence>
<dbReference type="SUPFAM" id="SSF81321">
    <property type="entry name" value="Family A G protein-coupled receptor-like"/>
    <property type="match status" value="1"/>
</dbReference>
<reference evidence="16" key="1">
    <citation type="submission" date="2025-08" db="UniProtKB">
        <authorList>
            <consortium name="RefSeq"/>
        </authorList>
    </citation>
    <scope>IDENTIFICATION</scope>
</reference>
<evidence type="ECO:0000256" key="3">
    <source>
        <dbReference type="ARBA" id="ARBA00022475"/>
    </source>
</evidence>
<evidence type="ECO:0000256" key="8">
    <source>
        <dbReference type="ARBA" id="ARBA00023170"/>
    </source>
</evidence>
<dbReference type="InterPro" id="IPR002233">
    <property type="entry name" value="ADR_fam"/>
</dbReference>
<dbReference type="GO" id="GO:0043410">
    <property type="term" value="P:positive regulation of MAPK cascade"/>
    <property type="evidence" value="ECO:0007669"/>
    <property type="project" value="TreeGrafter"/>
</dbReference>
<sequence length="433" mass="46998">MVPAEGNSSASSLPGHCPNCSLASLASVPVGKAVALGLVLLVFMVCGVLGNILVILSVACHRHLRSVTHYFIVNLAVADLLLSAAVLPFSLAAELLGRWVFGRLLCSVWTALDVLCCTASILSLCAISVDCYLAVSRPLQYPQIATGRRAAVTLVLLWTLAAAISVGPLLGWREPMPEDESVCRVNEEPGYALFSALGSFYVPLGVILFMYCRVYVVASRHSRARSRSRTRSLDPEAATLRIHRGSSQKARHQDGGGGGTEQEEGPVKRGGRCSLLRLLRFSREQKAAKTLGMVVGCFILCWLPFFLVLPIGSMFPAYHPSETVFKVTFWLGYFNSCLNPIIYPCFSQDFKRAFLSVLRRQCLNHRPSSSPATHPPPSSPPPSETPESLPRAHHPPSVPHAPTCTPVCLRCVTPLGGLLYPGERELPYPLLSL</sequence>
<keyword evidence="10" id="KW-0807">Transducer</keyword>
<evidence type="ECO:0000256" key="13">
    <source>
        <dbReference type="SAM" id="Phobius"/>
    </source>
</evidence>
<feature type="transmembrane region" description="Helical" evidence="13">
    <location>
        <begin position="150"/>
        <end position="171"/>
    </location>
</feature>
<proteinExistence type="predicted"/>
<dbReference type="GO" id="GO:0007204">
    <property type="term" value="P:positive regulation of cytosolic calcium ion concentration"/>
    <property type="evidence" value="ECO:0007669"/>
    <property type="project" value="TreeGrafter"/>
</dbReference>
<keyword evidence="15" id="KW-1185">Reference proteome</keyword>
<evidence type="ECO:0000313" key="16">
    <source>
        <dbReference type="RefSeq" id="XP_031433772.1"/>
    </source>
</evidence>
<feature type="transmembrane region" description="Helical" evidence="13">
    <location>
        <begin position="327"/>
        <end position="346"/>
    </location>
</feature>
<feature type="transmembrane region" description="Helical" evidence="13">
    <location>
        <begin position="71"/>
        <end position="96"/>
    </location>
</feature>
<evidence type="ECO:0000256" key="12">
    <source>
        <dbReference type="SAM" id="MobiDB-lite"/>
    </source>
</evidence>
<evidence type="ECO:0000256" key="6">
    <source>
        <dbReference type="ARBA" id="ARBA00023040"/>
    </source>
</evidence>
<evidence type="ECO:0000259" key="14">
    <source>
        <dbReference type="PROSITE" id="PS50262"/>
    </source>
</evidence>